<dbReference type="InterPro" id="IPR048273">
    <property type="entry name" value="Luciferase"/>
</dbReference>
<dbReference type="AlphaFoldDB" id="A0A814A5I4"/>
<keyword evidence="5" id="KW-1185">Reference proteome</keyword>
<feature type="chain" id="PRO_5036223780" description="Luciferase domain-containing protein" evidence="1">
    <location>
        <begin position="18"/>
        <end position="239"/>
    </location>
</feature>
<protein>
    <recommendedName>
        <fullName evidence="2">Luciferase domain-containing protein</fullName>
    </recommendedName>
</protein>
<dbReference type="Proteomes" id="UP000663877">
    <property type="component" value="Unassembled WGS sequence"/>
</dbReference>
<keyword evidence="1" id="KW-0732">Signal</keyword>
<dbReference type="Proteomes" id="UP000663832">
    <property type="component" value="Unassembled WGS sequence"/>
</dbReference>
<gene>
    <name evidence="3" type="ORF">BJG266_LOCUS10883</name>
    <name evidence="4" type="ORF">QVE165_LOCUS22919</name>
</gene>
<reference evidence="3" key="1">
    <citation type="submission" date="2021-02" db="EMBL/GenBank/DDBJ databases">
        <authorList>
            <person name="Nowell W R."/>
        </authorList>
    </citation>
    <scope>NUCLEOTIDE SEQUENCE</scope>
</reference>
<evidence type="ECO:0000259" key="2">
    <source>
        <dbReference type="Pfam" id="PF17648"/>
    </source>
</evidence>
<evidence type="ECO:0000256" key="1">
    <source>
        <dbReference type="SAM" id="SignalP"/>
    </source>
</evidence>
<dbReference type="InterPro" id="IPR040841">
    <property type="entry name" value="Luciferase_dom"/>
</dbReference>
<evidence type="ECO:0000313" key="4">
    <source>
        <dbReference type="EMBL" id="CAF1149211.1"/>
    </source>
</evidence>
<dbReference type="EMBL" id="CAJNOM010000153">
    <property type="protein sequence ID" value="CAF1149211.1"/>
    <property type="molecule type" value="Genomic_DNA"/>
</dbReference>
<comment type="caution">
    <text evidence="3">The sequence shown here is derived from an EMBL/GenBank/DDBJ whole genome shotgun (WGS) entry which is preliminary data.</text>
</comment>
<evidence type="ECO:0000313" key="5">
    <source>
        <dbReference type="Proteomes" id="UP000663832"/>
    </source>
</evidence>
<proteinExistence type="predicted"/>
<feature type="signal peptide" evidence="1">
    <location>
        <begin position="1"/>
        <end position="17"/>
    </location>
</feature>
<sequence>MFILITFIILIILLVLLHQNYNKYAHGLRERPSYFLWLCTRFLDYKGWTTEQYCLNTNDLKSTDQSGYLTDKDIPTRNQSRPKMLRALPHRQLTQHAPDDIMYEMHKHMESISIPKYGGQTINNELLLRGSSINEYTGADALFLPNADEKTLGHGELAHLHSNDGSFHMILHPSDAKLLIDKQWAERFPLHGVNFLNRIQVPESFILLYAPQNENEVKMWKTILNAAIDYNRDMRKHKH</sequence>
<organism evidence="3 6">
    <name type="scientific">Adineta steineri</name>
    <dbReference type="NCBI Taxonomy" id="433720"/>
    <lineage>
        <taxon>Eukaryota</taxon>
        <taxon>Metazoa</taxon>
        <taxon>Spiralia</taxon>
        <taxon>Gnathifera</taxon>
        <taxon>Rotifera</taxon>
        <taxon>Eurotatoria</taxon>
        <taxon>Bdelloidea</taxon>
        <taxon>Adinetida</taxon>
        <taxon>Adinetidae</taxon>
        <taxon>Adineta</taxon>
    </lineage>
</organism>
<dbReference type="Pfam" id="PF17648">
    <property type="entry name" value="Luciferase"/>
    <property type="match status" value="1"/>
</dbReference>
<dbReference type="PANTHER" id="PTHR38695">
    <property type="entry name" value="AMINO ACID PERMEASE_ SLC12A DOMAIN-CONTAINING PROTEIN"/>
    <property type="match status" value="1"/>
</dbReference>
<name>A0A814A5I4_9BILA</name>
<feature type="domain" description="Luciferase" evidence="2">
    <location>
        <begin position="155"/>
        <end position="227"/>
    </location>
</feature>
<dbReference type="PANTHER" id="PTHR38695:SF1">
    <property type="entry name" value="AMINO ACID PERMEASE_ SLC12A DOMAIN-CONTAINING PROTEIN"/>
    <property type="match status" value="1"/>
</dbReference>
<evidence type="ECO:0000313" key="3">
    <source>
        <dbReference type="EMBL" id="CAF0908813.1"/>
    </source>
</evidence>
<accession>A0A814A5I4</accession>
<dbReference type="EMBL" id="CAJNOI010000039">
    <property type="protein sequence ID" value="CAF0908813.1"/>
    <property type="molecule type" value="Genomic_DNA"/>
</dbReference>
<evidence type="ECO:0000313" key="6">
    <source>
        <dbReference type="Proteomes" id="UP000663877"/>
    </source>
</evidence>
<dbReference type="OrthoDB" id="9987011at2759"/>